<keyword evidence="2" id="KW-1185">Reference proteome</keyword>
<gene>
    <name evidence="1" type="ORF">HXW94_18460</name>
</gene>
<evidence type="ECO:0000313" key="2">
    <source>
        <dbReference type="Proteomes" id="UP000553343"/>
    </source>
</evidence>
<organism evidence="1 2">
    <name type="scientific">Desulfobacter latus</name>
    <dbReference type="NCBI Taxonomy" id="2292"/>
    <lineage>
        <taxon>Bacteria</taxon>
        <taxon>Pseudomonadati</taxon>
        <taxon>Thermodesulfobacteriota</taxon>
        <taxon>Desulfobacteria</taxon>
        <taxon>Desulfobacterales</taxon>
        <taxon>Desulfobacteraceae</taxon>
        <taxon>Desulfobacter</taxon>
    </lineage>
</organism>
<protein>
    <submittedName>
        <fullName evidence="1">Four helix bundle protein</fullName>
    </submittedName>
</protein>
<dbReference type="InterPro" id="IPR036583">
    <property type="entry name" value="23S_rRNA_IVS_sf"/>
</dbReference>
<proteinExistence type="predicted"/>
<dbReference type="InterPro" id="IPR012657">
    <property type="entry name" value="23S_rRNA-intervening_sequence"/>
</dbReference>
<dbReference type="NCBIfam" id="TIGR02436">
    <property type="entry name" value="four helix bundle protein"/>
    <property type="match status" value="1"/>
</dbReference>
<evidence type="ECO:0000313" key="1">
    <source>
        <dbReference type="EMBL" id="NWH06934.1"/>
    </source>
</evidence>
<feature type="non-terminal residue" evidence="1">
    <location>
        <position position="1"/>
    </location>
</feature>
<accession>A0A850T079</accession>
<sequence>YIAKGSNAEVLTQAIIASEIGYLTKEQFSAIEIECNIIGKMLTKLIRARSSITPP</sequence>
<dbReference type="Proteomes" id="UP000553343">
    <property type="component" value="Unassembled WGS sequence"/>
</dbReference>
<dbReference type="Gene3D" id="1.20.1440.60">
    <property type="entry name" value="23S rRNA-intervening sequence"/>
    <property type="match status" value="1"/>
</dbReference>
<dbReference type="AlphaFoldDB" id="A0A850T079"/>
<comment type="caution">
    <text evidence="1">The sequence shown here is derived from an EMBL/GenBank/DDBJ whole genome shotgun (WGS) entry which is preliminary data.</text>
</comment>
<name>A0A850T079_9BACT</name>
<dbReference type="Pfam" id="PF05635">
    <property type="entry name" value="23S_rRNA_IVP"/>
    <property type="match status" value="1"/>
</dbReference>
<reference evidence="1 2" key="1">
    <citation type="submission" date="2020-06" db="EMBL/GenBank/DDBJ databases">
        <title>High-quality draft genome of sulfate reducer Desulfobacter latus type strain AcrS2 isolated from marine sediment.</title>
        <authorList>
            <person name="Hoppe M."/>
            <person name="Larsen C.K."/>
            <person name="Marshall I.P.G."/>
            <person name="Schramm A."/>
            <person name="Marietou A.G."/>
        </authorList>
    </citation>
    <scope>NUCLEOTIDE SEQUENCE [LARGE SCALE GENOMIC DNA]</scope>
    <source>
        <strain evidence="1 2">AcRS2</strain>
    </source>
</reference>
<dbReference type="SUPFAM" id="SSF158446">
    <property type="entry name" value="IVS-encoded protein-like"/>
    <property type="match status" value="1"/>
</dbReference>
<dbReference type="EMBL" id="JACADJ010000146">
    <property type="protein sequence ID" value="NWH06934.1"/>
    <property type="molecule type" value="Genomic_DNA"/>
</dbReference>